<dbReference type="GO" id="GO:0043565">
    <property type="term" value="F:sequence-specific DNA binding"/>
    <property type="evidence" value="ECO:0007669"/>
    <property type="project" value="InterPro"/>
</dbReference>
<dbReference type="Gene3D" id="3.30.70.3460">
    <property type="match status" value="2"/>
</dbReference>
<dbReference type="RefSeq" id="WP_068669719.1">
    <property type="nucleotide sequence ID" value="NZ_LWLG01000004.1"/>
</dbReference>
<dbReference type="AlphaFoldDB" id="A0A179D4F4"/>
<evidence type="ECO:0000256" key="4">
    <source>
        <dbReference type="ARBA" id="ARBA00023133"/>
    </source>
</evidence>
<sequence>MEAEDRKLLTLVQKDFPLVKRPYSALAEALGLPEENIIARLRRLTEAGILRQIGAIFNPKALGYRTTLVAFRVPEDREEEAARVISQHPGVSHNYLRDHCFNFWFTLAVPPGKDLEAEVKRLAEEAGAEGYLVLPIKRVFRIAVIFDLEDGQTGDGNFAYEGVSGKPDKRTIKLVRATQEPLPLAPRPFLEVARKAEVSEEELLSWIKEMLKKGVMRRFAGLVRHHRAGFKENVMVAWKVPESRIEEIGQALAQEPGITHCYERQSYPEWPYNLYTMLHAIEDAEGRLKEISHKYELSDFVALKTLKEYKKIRLKLFLEETAESS</sequence>
<dbReference type="SUPFAM" id="SSF46785">
    <property type="entry name" value="Winged helix' DNA-binding domain"/>
    <property type="match status" value="1"/>
</dbReference>
<dbReference type="PANTHER" id="PTHR43413">
    <property type="entry name" value="TRANSCRIPTIONAL REGULATOR, ASNC FAMILY"/>
    <property type="match status" value="1"/>
</dbReference>
<evidence type="ECO:0000256" key="1">
    <source>
        <dbReference type="ARBA" id="ARBA00004744"/>
    </source>
</evidence>
<dbReference type="STRING" id="999894.TDIS_0886"/>
<reference evidence="11 12" key="1">
    <citation type="submission" date="2016-04" db="EMBL/GenBank/DDBJ databases">
        <title>Genome analysis of Thermosulfurimonas dismutans, the first thermophilic sulfur-disproportionating bacterium of the phylum Thermodesulfobacteria.</title>
        <authorList>
            <person name="Mardanov A.V."/>
            <person name="Beletsky A.V."/>
            <person name="Kadnikov V.V."/>
            <person name="Slobodkin A.I."/>
            <person name="Ravin N.V."/>
        </authorList>
    </citation>
    <scope>NUCLEOTIDE SEQUENCE [LARGE SCALE GENOMIC DNA]</scope>
    <source>
        <strain evidence="11 12">S95</strain>
    </source>
</reference>
<dbReference type="PANTHER" id="PTHR43413:SF1">
    <property type="entry name" value="SIROHEME DECARBOXYLASE NIRL SUBUNIT"/>
    <property type="match status" value="1"/>
</dbReference>
<dbReference type="InterPro" id="IPR040523">
    <property type="entry name" value="AsnC_trans_reg2"/>
</dbReference>
<dbReference type="InterPro" id="IPR019888">
    <property type="entry name" value="Tscrpt_reg_AsnC-like"/>
</dbReference>
<feature type="domain" description="HTH asnC-type" evidence="10">
    <location>
        <begin position="1"/>
        <end position="65"/>
    </location>
</feature>
<dbReference type="InterPro" id="IPR036390">
    <property type="entry name" value="WH_DNA-bd_sf"/>
</dbReference>
<keyword evidence="3" id="KW-0238">DNA-binding</keyword>
<protein>
    <recommendedName>
        <fullName evidence="8">siroheme decarboxylase</fullName>
        <ecNumber evidence="8">4.1.1.111</ecNumber>
    </recommendedName>
</protein>
<keyword evidence="12" id="KW-1185">Reference proteome</keyword>
<keyword evidence="4" id="KW-0350">Heme biosynthesis</keyword>
<dbReference type="EC" id="4.1.1.111" evidence="8"/>
<evidence type="ECO:0000256" key="7">
    <source>
        <dbReference type="ARBA" id="ARBA00023457"/>
    </source>
</evidence>
<evidence type="ECO:0000313" key="11">
    <source>
        <dbReference type="EMBL" id="OAQ20960.1"/>
    </source>
</evidence>
<dbReference type="InterPro" id="IPR050684">
    <property type="entry name" value="HTH-Siroheme_Decarb"/>
</dbReference>
<dbReference type="Pfam" id="PF17805">
    <property type="entry name" value="AsnC_trans_reg2"/>
    <property type="match status" value="2"/>
</dbReference>
<dbReference type="Pfam" id="PF22451">
    <property type="entry name" value="NirdL-like_HTH"/>
    <property type="match status" value="2"/>
</dbReference>
<evidence type="ECO:0000313" key="12">
    <source>
        <dbReference type="Proteomes" id="UP000078390"/>
    </source>
</evidence>
<dbReference type="PROSITE" id="PS50956">
    <property type="entry name" value="HTH_ASNC_2"/>
    <property type="match status" value="1"/>
</dbReference>
<organism evidence="11 12">
    <name type="scientific">Thermosulfurimonas dismutans</name>
    <dbReference type="NCBI Taxonomy" id="999894"/>
    <lineage>
        <taxon>Bacteria</taxon>
        <taxon>Pseudomonadati</taxon>
        <taxon>Thermodesulfobacteriota</taxon>
        <taxon>Thermodesulfobacteria</taxon>
        <taxon>Thermodesulfobacteriales</taxon>
        <taxon>Thermodesulfobacteriaceae</taxon>
        <taxon>Thermosulfurimonas</taxon>
    </lineage>
</organism>
<dbReference type="EMBL" id="LWLG01000004">
    <property type="protein sequence ID" value="OAQ20960.1"/>
    <property type="molecule type" value="Genomic_DNA"/>
</dbReference>
<dbReference type="InterPro" id="IPR053953">
    <property type="entry name" value="NirdL-like_HTH"/>
</dbReference>
<evidence type="ECO:0000259" key="10">
    <source>
        <dbReference type="PROSITE" id="PS50956"/>
    </source>
</evidence>
<keyword evidence="5" id="KW-0804">Transcription</keyword>
<evidence type="ECO:0000256" key="3">
    <source>
        <dbReference type="ARBA" id="ARBA00023125"/>
    </source>
</evidence>
<dbReference type="InterPro" id="IPR000485">
    <property type="entry name" value="AsnC-type_HTH_dom"/>
</dbReference>
<comment type="similarity">
    <text evidence="7">Belongs to the Ahb/Nir family.</text>
</comment>
<dbReference type="Gene3D" id="1.10.10.10">
    <property type="entry name" value="Winged helix-like DNA-binding domain superfamily/Winged helix DNA-binding domain"/>
    <property type="match status" value="1"/>
</dbReference>
<comment type="pathway">
    <text evidence="1">Porphyrin-containing compound metabolism; protoheme biosynthesis.</text>
</comment>
<accession>A0A179D4F4</accession>
<keyword evidence="6" id="KW-0456">Lyase</keyword>
<dbReference type="Proteomes" id="UP000078390">
    <property type="component" value="Unassembled WGS sequence"/>
</dbReference>
<dbReference type="OrthoDB" id="9806536at2"/>
<comment type="catalytic activity">
    <reaction evidence="9">
        <text>siroheme + 2 H(+) = 12,18-didecarboxysiroheme + 2 CO2</text>
        <dbReference type="Rhea" id="RHEA:19093"/>
        <dbReference type="ChEBI" id="CHEBI:15378"/>
        <dbReference type="ChEBI" id="CHEBI:16526"/>
        <dbReference type="ChEBI" id="CHEBI:60052"/>
        <dbReference type="ChEBI" id="CHEBI:140497"/>
        <dbReference type="EC" id="4.1.1.111"/>
    </reaction>
</comment>
<dbReference type="GO" id="GO:0006783">
    <property type="term" value="P:heme biosynthetic process"/>
    <property type="evidence" value="ECO:0007669"/>
    <property type="project" value="UniProtKB-KW"/>
</dbReference>
<dbReference type="InterPro" id="IPR036388">
    <property type="entry name" value="WH-like_DNA-bd_sf"/>
</dbReference>
<proteinExistence type="inferred from homology"/>
<gene>
    <name evidence="11" type="ORF">TDIS_0886</name>
</gene>
<evidence type="ECO:0000256" key="9">
    <source>
        <dbReference type="ARBA" id="ARBA00048470"/>
    </source>
</evidence>
<name>A0A179D4F4_9BACT</name>
<dbReference type="SMART" id="SM00344">
    <property type="entry name" value="HTH_ASNC"/>
    <property type="match status" value="1"/>
</dbReference>
<comment type="caution">
    <text evidence="11">The sequence shown here is derived from an EMBL/GenBank/DDBJ whole genome shotgun (WGS) entry which is preliminary data.</text>
</comment>
<evidence type="ECO:0000256" key="2">
    <source>
        <dbReference type="ARBA" id="ARBA00023015"/>
    </source>
</evidence>
<evidence type="ECO:0000256" key="6">
    <source>
        <dbReference type="ARBA" id="ARBA00023239"/>
    </source>
</evidence>
<evidence type="ECO:0000256" key="5">
    <source>
        <dbReference type="ARBA" id="ARBA00023163"/>
    </source>
</evidence>
<keyword evidence="2" id="KW-0805">Transcription regulation</keyword>
<evidence type="ECO:0000256" key="8">
    <source>
        <dbReference type="ARBA" id="ARBA00023471"/>
    </source>
</evidence>
<dbReference type="GO" id="GO:0016829">
    <property type="term" value="F:lyase activity"/>
    <property type="evidence" value="ECO:0007669"/>
    <property type="project" value="UniProtKB-KW"/>
</dbReference>